<organism evidence="10 11">
    <name type="scientific">Spirochaeta isovalerica</name>
    <dbReference type="NCBI Taxonomy" id="150"/>
    <lineage>
        <taxon>Bacteria</taxon>
        <taxon>Pseudomonadati</taxon>
        <taxon>Spirochaetota</taxon>
        <taxon>Spirochaetia</taxon>
        <taxon>Spirochaetales</taxon>
        <taxon>Spirochaetaceae</taxon>
        <taxon>Spirochaeta</taxon>
    </lineage>
</organism>
<dbReference type="Gene3D" id="1.10.3720.10">
    <property type="entry name" value="MetI-like"/>
    <property type="match status" value="1"/>
</dbReference>
<feature type="transmembrane region" description="Helical" evidence="8">
    <location>
        <begin position="92"/>
        <end position="114"/>
    </location>
</feature>
<dbReference type="GO" id="GO:0055085">
    <property type="term" value="P:transmembrane transport"/>
    <property type="evidence" value="ECO:0007669"/>
    <property type="project" value="InterPro"/>
</dbReference>
<gene>
    <name evidence="10" type="ORF">HNR50_003040</name>
</gene>
<keyword evidence="4" id="KW-1003">Cell membrane</keyword>
<evidence type="ECO:0000256" key="1">
    <source>
        <dbReference type="ARBA" id="ARBA00004651"/>
    </source>
</evidence>
<keyword evidence="6 8" id="KW-1133">Transmembrane helix</keyword>
<feature type="transmembrane region" description="Helical" evidence="8">
    <location>
        <begin position="134"/>
        <end position="161"/>
    </location>
</feature>
<feature type="transmembrane region" description="Helical" evidence="8">
    <location>
        <begin position="182"/>
        <end position="204"/>
    </location>
</feature>
<dbReference type="GO" id="GO:0005886">
    <property type="term" value="C:plasma membrane"/>
    <property type="evidence" value="ECO:0007669"/>
    <property type="project" value="UniProtKB-SubCell"/>
</dbReference>
<reference evidence="10 11" key="1">
    <citation type="submission" date="2020-08" db="EMBL/GenBank/DDBJ databases">
        <title>Genomic Encyclopedia of Type Strains, Phase IV (KMG-IV): sequencing the most valuable type-strain genomes for metagenomic binning, comparative biology and taxonomic classification.</title>
        <authorList>
            <person name="Goeker M."/>
        </authorList>
    </citation>
    <scope>NUCLEOTIDE SEQUENCE [LARGE SCALE GENOMIC DNA]</scope>
    <source>
        <strain evidence="10 11">DSM 2461</strain>
    </source>
</reference>
<feature type="transmembrane region" description="Helical" evidence="8">
    <location>
        <begin position="12"/>
        <end position="32"/>
    </location>
</feature>
<feature type="transmembrane region" description="Helical" evidence="8">
    <location>
        <begin position="240"/>
        <end position="262"/>
    </location>
</feature>
<evidence type="ECO:0000256" key="5">
    <source>
        <dbReference type="ARBA" id="ARBA00022692"/>
    </source>
</evidence>
<evidence type="ECO:0000256" key="4">
    <source>
        <dbReference type="ARBA" id="ARBA00022475"/>
    </source>
</evidence>
<dbReference type="InterPro" id="IPR035906">
    <property type="entry name" value="MetI-like_sf"/>
</dbReference>
<feature type="transmembrane region" description="Helical" evidence="8">
    <location>
        <begin position="61"/>
        <end position="80"/>
    </location>
</feature>
<comment type="caution">
    <text evidence="10">The sequence shown here is derived from an EMBL/GenBank/DDBJ whole genome shotgun (WGS) entry which is preliminary data.</text>
</comment>
<dbReference type="SUPFAM" id="SSF161098">
    <property type="entry name" value="MetI-like"/>
    <property type="match status" value="1"/>
</dbReference>
<keyword evidence="5 8" id="KW-0812">Transmembrane</keyword>
<evidence type="ECO:0000313" key="11">
    <source>
        <dbReference type="Proteomes" id="UP000587760"/>
    </source>
</evidence>
<dbReference type="Pfam" id="PF00528">
    <property type="entry name" value="BPD_transp_1"/>
    <property type="match status" value="1"/>
</dbReference>
<dbReference type="Proteomes" id="UP000587760">
    <property type="component" value="Unassembled WGS sequence"/>
</dbReference>
<protein>
    <submittedName>
        <fullName evidence="10">Spermidine/putrescine transport system permease protein</fullName>
    </submittedName>
</protein>
<dbReference type="CDD" id="cd06261">
    <property type="entry name" value="TM_PBP2"/>
    <property type="match status" value="1"/>
</dbReference>
<feature type="domain" description="ABC transmembrane type-1" evidence="9">
    <location>
        <begin position="55"/>
        <end position="259"/>
    </location>
</feature>
<dbReference type="EMBL" id="JACHGJ010000006">
    <property type="protein sequence ID" value="MBB6481360.1"/>
    <property type="molecule type" value="Genomic_DNA"/>
</dbReference>
<evidence type="ECO:0000256" key="8">
    <source>
        <dbReference type="RuleBase" id="RU363032"/>
    </source>
</evidence>
<sequence length="270" mass="30513">MKSRFNRYAWPYALWATVIIVLPLIVIVVFSFRKNGTFTLEGYRMFFTPLYLKVLLKSLELALKATLICLILGYPIALLISREDGKSKNTLMLLLMLPMWINFLLKTYAWRPILGNTGLLNSLLELSGLEKIQFLYTEGAVLLGMVYNFIPFMILPILSVLDKMDHKLIEAARDLGADNRTVFLKVVLPLSLPGIISGISLVFMPSVSTFIIPIILGGGQDMMIGNLIERQFLKVGNWNFGSSISVILMLVILSTMILLSLFDREKREES</sequence>
<proteinExistence type="inferred from homology"/>
<dbReference type="RefSeq" id="WP_184747611.1">
    <property type="nucleotide sequence ID" value="NZ_JACHGJ010000006.1"/>
</dbReference>
<keyword evidence="3 8" id="KW-0813">Transport</keyword>
<evidence type="ECO:0000256" key="7">
    <source>
        <dbReference type="ARBA" id="ARBA00023136"/>
    </source>
</evidence>
<comment type="similarity">
    <text evidence="2">Belongs to the binding-protein-dependent transport system permease family. CysTW subfamily.</text>
</comment>
<name>A0A841RED4_9SPIO</name>
<evidence type="ECO:0000256" key="2">
    <source>
        <dbReference type="ARBA" id="ARBA00007069"/>
    </source>
</evidence>
<comment type="subcellular location">
    <subcellularLocation>
        <location evidence="1 8">Cell membrane</location>
        <topology evidence="1 8">Multi-pass membrane protein</topology>
    </subcellularLocation>
</comment>
<evidence type="ECO:0000256" key="3">
    <source>
        <dbReference type="ARBA" id="ARBA00022448"/>
    </source>
</evidence>
<evidence type="ECO:0000259" key="9">
    <source>
        <dbReference type="PROSITE" id="PS50928"/>
    </source>
</evidence>
<evidence type="ECO:0000313" key="10">
    <source>
        <dbReference type="EMBL" id="MBB6481360.1"/>
    </source>
</evidence>
<dbReference type="PANTHER" id="PTHR42929">
    <property type="entry name" value="INNER MEMBRANE ABC TRANSPORTER PERMEASE PROTEIN YDCU-RELATED-RELATED"/>
    <property type="match status" value="1"/>
</dbReference>
<dbReference type="PANTHER" id="PTHR42929:SF1">
    <property type="entry name" value="INNER MEMBRANE ABC TRANSPORTER PERMEASE PROTEIN YDCU-RELATED"/>
    <property type="match status" value="1"/>
</dbReference>
<dbReference type="PROSITE" id="PS50928">
    <property type="entry name" value="ABC_TM1"/>
    <property type="match status" value="1"/>
</dbReference>
<keyword evidence="11" id="KW-1185">Reference proteome</keyword>
<keyword evidence="7 8" id="KW-0472">Membrane</keyword>
<dbReference type="InterPro" id="IPR000515">
    <property type="entry name" value="MetI-like"/>
</dbReference>
<dbReference type="AlphaFoldDB" id="A0A841RED4"/>
<accession>A0A841RED4</accession>
<evidence type="ECO:0000256" key="6">
    <source>
        <dbReference type="ARBA" id="ARBA00022989"/>
    </source>
</evidence>